<keyword evidence="1" id="KW-0472">Membrane</keyword>
<dbReference type="OrthoDB" id="1828376at2"/>
<gene>
    <name evidence="2" type="ORF">CG710_020585</name>
</gene>
<keyword evidence="1" id="KW-1133">Transmembrane helix</keyword>
<protein>
    <submittedName>
        <fullName evidence="2">FeoB-associated Cys-rich membrane protein</fullName>
    </submittedName>
</protein>
<comment type="caution">
    <text evidence="2">The sequence shown here is derived from an EMBL/GenBank/DDBJ whole genome shotgun (WGS) entry which is preliminary data.</text>
</comment>
<keyword evidence="1" id="KW-0812">Transmembrane</keyword>
<dbReference type="AlphaFoldDB" id="A0A371J4A1"/>
<sequence>MIQFILSNLGTVIISLVLASIVAFVIRKMIKDKKQGKGCCGSSCGECGHSSGCHQDK</sequence>
<dbReference type="Pfam" id="PF12669">
    <property type="entry name" value="FeoB_associated"/>
    <property type="match status" value="1"/>
</dbReference>
<evidence type="ECO:0000313" key="2">
    <source>
        <dbReference type="EMBL" id="RDY27497.1"/>
    </source>
</evidence>
<feature type="transmembrane region" description="Helical" evidence="1">
    <location>
        <begin position="6"/>
        <end position="26"/>
    </location>
</feature>
<name>A0A371J4A1_9FIRM</name>
<dbReference type="EMBL" id="NOKA02000106">
    <property type="protein sequence ID" value="RDY27497.1"/>
    <property type="molecule type" value="Genomic_DNA"/>
</dbReference>
<organism evidence="2 3">
    <name type="scientific">Lachnotalea glycerini</name>
    <dbReference type="NCBI Taxonomy" id="1763509"/>
    <lineage>
        <taxon>Bacteria</taxon>
        <taxon>Bacillati</taxon>
        <taxon>Bacillota</taxon>
        <taxon>Clostridia</taxon>
        <taxon>Lachnospirales</taxon>
        <taxon>Lachnospiraceae</taxon>
        <taxon>Lachnotalea</taxon>
    </lineage>
</organism>
<evidence type="ECO:0000313" key="3">
    <source>
        <dbReference type="Proteomes" id="UP000216411"/>
    </source>
</evidence>
<reference evidence="2 3" key="1">
    <citation type="journal article" date="2017" name="Genome Announc.">
        <title>Draft Genome Sequence of a Sporulating and Motile Strain of Lachnotalea glycerini Isolated from Water in Quebec City, Canada.</title>
        <authorList>
            <person name="Maheux A.F."/>
            <person name="Boudreau D.K."/>
            <person name="Berube E."/>
            <person name="Boissinot M."/>
            <person name="Raymond F."/>
            <person name="Brodeur S."/>
            <person name="Corbeil J."/>
            <person name="Isabel S."/>
            <person name="Omar R.F."/>
            <person name="Bergeron M.G."/>
        </authorList>
    </citation>
    <scope>NUCLEOTIDE SEQUENCE [LARGE SCALE GENOMIC DNA]</scope>
    <source>
        <strain evidence="2 3">CCRI-19302</strain>
    </source>
</reference>
<dbReference type="Proteomes" id="UP000216411">
    <property type="component" value="Unassembled WGS sequence"/>
</dbReference>
<evidence type="ECO:0000256" key="1">
    <source>
        <dbReference type="SAM" id="Phobius"/>
    </source>
</evidence>
<dbReference type="RefSeq" id="WP_094377901.1">
    <property type="nucleotide sequence ID" value="NZ_NOKA02000106.1"/>
</dbReference>
<proteinExistence type="predicted"/>
<keyword evidence="3" id="KW-1185">Reference proteome</keyword>
<accession>A0A371J4A1</accession>